<keyword evidence="1" id="KW-0812">Transmembrane</keyword>
<dbReference type="EMBL" id="LDPH01000001">
    <property type="protein sequence ID" value="KLV28563.1"/>
    <property type="molecule type" value="Genomic_DNA"/>
</dbReference>
<reference evidence="2 3" key="1">
    <citation type="submission" date="2015-05" db="EMBL/GenBank/DDBJ databases">
        <title>Whole genome sequence and identification of bacterial endophytes from Costus igneus.</title>
        <authorList>
            <person name="Lee Y.P."/>
            <person name="Gan H.M."/>
            <person name="Eng W."/>
            <person name="Wheatley M.S."/>
            <person name="Caraballo A."/>
            <person name="Polter S."/>
            <person name="Savka M.A."/>
            <person name="Hudson A.O."/>
        </authorList>
    </citation>
    <scope>NUCLEOTIDE SEQUENCE [LARGE SCALE GENOMIC DNA]</scope>
    <source>
        <strain evidence="2 3">RIT379</strain>
    </source>
</reference>
<comment type="caution">
    <text evidence="2">The sequence shown here is derived from an EMBL/GenBank/DDBJ whole genome shotgun (WGS) entry which is preliminary data.</text>
</comment>
<organism evidence="2 3">
    <name type="scientific">Niallia circulans</name>
    <name type="common">Bacillus circulans</name>
    <dbReference type="NCBI Taxonomy" id="1397"/>
    <lineage>
        <taxon>Bacteria</taxon>
        <taxon>Bacillati</taxon>
        <taxon>Bacillota</taxon>
        <taxon>Bacilli</taxon>
        <taxon>Bacillales</taxon>
        <taxon>Bacillaceae</taxon>
        <taxon>Niallia</taxon>
    </lineage>
</organism>
<feature type="transmembrane region" description="Helical" evidence="1">
    <location>
        <begin position="68"/>
        <end position="92"/>
    </location>
</feature>
<keyword evidence="1" id="KW-1133">Transmembrane helix</keyword>
<keyword evidence="3" id="KW-1185">Reference proteome</keyword>
<gene>
    <name evidence="2" type="ORF">ABW02_02175</name>
</gene>
<accession>A0A0J1IRH8</accession>
<feature type="transmembrane region" description="Helical" evidence="1">
    <location>
        <begin position="40"/>
        <end position="61"/>
    </location>
</feature>
<dbReference type="PATRIC" id="fig|1397.4.peg.486"/>
<dbReference type="OrthoDB" id="2991240at2"/>
<dbReference type="Proteomes" id="UP000036045">
    <property type="component" value="Unassembled WGS sequence"/>
</dbReference>
<evidence type="ECO:0000313" key="2">
    <source>
        <dbReference type="EMBL" id="KLV28563.1"/>
    </source>
</evidence>
<sequence length="95" mass="10921">MRKFFSILSVISTLLGFLLFISLSQNDEKLLTALSFGTKGYPFIVLLNLYNIIGFLFAIFAEKNKYRILLFLFSISMILTSLFVTFVALYGFREP</sequence>
<protein>
    <submittedName>
        <fullName evidence="2">Uncharacterized protein</fullName>
    </submittedName>
</protein>
<proteinExistence type="predicted"/>
<dbReference type="AlphaFoldDB" id="A0A0J1IRH8"/>
<evidence type="ECO:0000256" key="1">
    <source>
        <dbReference type="SAM" id="Phobius"/>
    </source>
</evidence>
<dbReference type="RefSeq" id="WP_047940257.1">
    <property type="nucleotide sequence ID" value="NZ_JARTLH010000066.1"/>
</dbReference>
<evidence type="ECO:0000313" key="3">
    <source>
        <dbReference type="Proteomes" id="UP000036045"/>
    </source>
</evidence>
<keyword evidence="1" id="KW-0472">Membrane</keyword>
<name>A0A0J1IRH8_NIACI</name>